<keyword evidence="2" id="KW-1185">Reference proteome</keyword>
<evidence type="ECO:0000313" key="2">
    <source>
        <dbReference type="Proteomes" id="UP001604277"/>
    </source>
</evidence>
<evidence type="ECO:0000313" key="1">
    <source>
        <dbReference type="EMBL" id="KAL2514274.1"/>
    </source>
</evidence>
<name>A0ABD1TNG8_9LAMI</name>
<reference evidence="2" key="1">
    <citation type="submission" date="2024-07" db="EMBL/GenBank/DDBJ databases">
        <title>Two chromosome-level genome assemblies of Korean endemic species Abeliophyllum distichum and Forsythia ovata (Oleaceae).</title>
        <authorList>
            <person name="Jang H."/>
        </authorList>
    </citation>
    <scope>NUCLEOTIDE SEQUENCE [LARGE SCALE GENOMIC DNA]</scope>
</reference>
<dbReference type="Proteomes" id="UP001604277">
    <property type="component" value="Unassembled WGS sequence"/>
</dbReference>
<proteinExistence type="predicted"/>
<sequence>MGVGAMDPMAPMPNPPLDASIDLVRSVNIRLATGKERDKKVIFEHEPKLCPTCRVFGHSLKGCTMIDKSFEIDLKAPVAAAVTNDISHEVPNVQPKVMPNGDNVVQSPPVAPIPVPIIEIVIDLSMDIRVKKILWKVRFIHDTRTDLVDKEDEDDFTLVQKKKNANTLVTLQKKSRDWQYVYCRYNLIN</sequence>
<dbReference type="EMBL" id="JBFOLJ010000008">
    <property type="protein sequence ID" value="KAL2514274.1"/>
    <property type="molecule type" value="Genomic_DNA"/>
</dbReference>
<organism evidence="1 2">
    <name type="scientific">Forsythia ovata</name>
    <dbReference type="NCBI Taxonomy" id="205694"/>
    <lineage>
        <taxon>Eukaryota</taxon>
        <taxon>Viridiplantae</taxon>
        <taxon>Streptophyta</taxon>
        <taxon>Embryophyta</taxon>
        <taxon>Tracheophyta</taxon>
        <taxon>Spermatophyta</taxon>
        <taxon>Magnoliopsida</taxon>
        <taxon>eudicotyledons</taxon>
        <taxon>Gunneridae</taxon>
        <taxon>Pentapetalae</taxon>
        <taxon>asterids</taxon>
        <taxon>lamiids</taxon>
        <taxon>Lamiales</taxon>
        <taxon>Oleaceae</taxon>
        <taxon>Forsythieae</taxon>
        <taxon>Forsythia</taxon>
    </lineage>
</organism>
<evidence type="ECO:0008006" key="3">
    <source>
        <dbReference type="Google" id="ProtNLM"/>
    </source>
</evidence>
<dbReference type="AlphaFoldDB" id="A0ABD1TNG8"/>
<accession>A0ABD1TNG8</accession>
<gene>
    <name evidence="1" type="ORF">Fot_28245</name>
</gene>
<protein>
    <recommendedName>
        <fullName evidence="3">Zinc knuckle CX2CX4HX4C domain-containing protein</fullName>
    </recommendedName>
</protein>
<comment type="caution">
    <text evidence="1">The sequence shown here is derived from an EMBL/GenBank/DDBJ whole genome shotgun (WGS) entry which is preliminary data.</text>
</comment>